<evidence type="ECO:0000256" key="1">
    <source>
        <dbReference type="SAM" id="MobiDB-lite"/>
    </source>
</evidence>
<evidence type="ECO:0000313" key="3">
    <source>
        <dbReference type="EMBL" id="KAF5841875.1"/>
    </source>
</evidence>
<dbReference type="EMBL" id="MU069474">
    <property type="protein sequence ID" value="KAF5841875.1"/>
    <property type="molecule type" value="Genomic_DNA"/>
</dbReference>
<keyword evidence="4" id="KW-1185">Reference proteome</keyword>
<comment type="caution">
    <text evidence="3">The sequence shown here is derived from an EMBL/GenBank/DDBJ whole genome shotgun (WGS) entry which is preliminary data.</text>
</comment>
<dbReference type="Proteomes" id="UP000815325">
    <property type="component" value="Unassembled WGS sequence"/>
</dbReference>
<evidence type="ECO:0000259" key="2">
    <source>
        <dbReference type="Pfam" id="PF00899"/>
    </source>
</evidence>
<dbReference type="PANTHER" id="PTHR10953:SF162">
    <property type="entry name" value="SUMO-ACTIVATING ENZYME SUBUNIT 1"/>
    <property type="match status" value="1"/>
</dbReference>
<dbReference type="SUPFAM" id="SSF69572">
    <property type="entry name" value="Activating enzymes of the ubiquitin-like proteins"/>
    <property type="match status" value="1"/>
</dbReference>
<accession>A0ABQ7H4T6</accession>
<gene>
    <name evidence="3" type="ORF">DUNSADRAFT_10581</name>
</gene>
<dbReference type="Gene3D" id="3.40.50.720">
    <property type="entry name" value="NAD(P)-binding Rossmann-like Domain"/>
    <property type="match status" value="1"/>
</dbReference>
<organism evidence="3 4">
    <name type="scientific">Dunaliella salina</name>
    <name type="common">Green alga</name>
    <name type="synonym">Protococcus salinus</name>
    <dbReference type="NCBI Taxonomy" id="3046"/>
    <lineage>
        <taxon>Eukaryota</taxon>
        <taxon>Viridiplantae</taxon>
        <taxon>Chlorophyta</taxon>
        <taxon>core chlorophytes</taxon>
        <taxon>Chlorophyceae</taxon>
        <taxon>CS clade</taxon>
        <taxon>Chlamydomonadales</taxon>
        <taxon>Dunaliellaceae</taxon>
        <taxon>Dunaliella</taxon>
    </lineage>
</organism>
<evidence type="ECO:0000313" key="4">
    <source>
        <dbReference type="Proteomes" id="UP000815325"/>
    </source>
</evidence>
<name>A0ABQ7H4T6_DUNSA</name>
<proteinExistence type="predicted"/>
<feature type="region of interest" description="Disordered" evidence="1">
    <location>
        <begin position="229"/>
        <end position="250"/>
    </location>
</feature>
<dbReference type="PANTHER" id="PTHR10953">
    <property type="entry name" value="UBIQUITIN-ACTIVATING ENZYME E1"/>
    <property type="match status" value="1"/>
</dbReference>
<reference evidence="3" key="1">
    <citation type="submission" date="2017-08" db="EMBL/GenBank/DDBJ databases">
        <authorList>
            <person name="Polle J.E."/>
            <person name="Barry K."/>
            <person name="Cushman J."/>
            <person name="Schmutz J."/>
            <person name="Tran D."/>
            <person name="Hathwaick L.T."/>
            <person name="Yim W.C."/>
            <person name="Jenkins J."/>
            <person name="Mckie-Krisberg Z.M."/>
            <person name="Prochnik S."/>
            <person name="Lindquist E."/>
            <person name="Dockter R.B."/>
            <person name="Adam C."/>
            <person name="Molina H."/>
            <person name="Bunkerborg J."/>
            <person name="Jin E."/>
            <person name="Buchheim M."/>
            <person name="Magnuson J."/>
        </authorList>
    </citation>
    <scope>NUCLEOTIDE SEQUENCE</scope>
    <source>
        <strain evidence="3">CCAP 19/18</strain>
    </source>
</reference>
<dbReference type="InterPro" id="IPR045886">
    <property type="entry name" value="ThiF/MoeB/HesA"/>
</dbReference>
<sequence length="352" mass="36899">MSQRRLSSAKVLIIGGNGLAAEVAKNIVLAGVGHVGIADNTPCSQAHFGNFLVPADAPPESTVAEACARTLQGMNPFVEVAAEDCCCRSNQDGNGVGGAPDVPSEVLARYDTVLSTLHGIVAPEAEKLEASCCESGKQLFLSQSLGLCTSVYINLGGKHTYAEKSQPTQAQQTGEAATATASKSSLLKEMEYPRLHAALSKPVRECLGRRAAAVHPMYQVLRVLRAYQSSHDSQQQQQQQQRRRQPQDVLASMEALATSMEDKEGAPRNSINRTYLQDCADAVAAPDAGGSDIMTRCMQGPTSAVVGGVVANAIVKAISKVGAPLRNFFFFSPADGQGVVEDISGPAAAGAT</sequence>
<protein>
    <recommendedName>
        <fullName evidence="2">THIF-type NAD/FAD binding fold domain-containing protein</fullName>
    </recommendedName>
</protein>
<feature type="domain" description="THIF-type NAD/FAD binding fold" evidence="2">
    <location>
        <begin position="2"/>
        <end position="331"/>
    </location>
</feature>
<dbReference type="Pfam" id="PF00899">
    <property type="entry name" value="ThiF"/>
    <property type="match status" value="1"/>
</dbReference>
<dbReference type="InterPro" id="IPR035985">
    <property type="entry name" value="Ubiquitin-activating_enz"/>
</dbReference>
<dbReference type="InterPro" id="IPR000594">
    <property type="entry name" value="ThiF_NAD_FAD-bd"/>
</dbReference>